<evidence type="ECO:0000313" key="4">
    <source>
        <dbReference type="Proteomes" id="UP000265618"/>
    </source>
</evidence>
<dbReference type="Proteomes" id="UP000265618">
    <property type="component" value="Unassembled WGS sequence"/>
</dbReference>
<sequence length="131" mass="13767">MAERETELVLLPGMDEVTRQRGRERETAPEGQNSGSPTPDAPSSHGCEDIPTASEGTEEQTAKTKGVTRKPRLFHLRKAGRAAAGFAKARFDIDMGPAALTALGVVAVAAAAAIVLGISAAHRGRSPPKRR</sequence>
<gene>
    <name evidence="3" type="ORF">KIPB_002085</name>
</gene>
<accession>A0A9K3CRP4</accession>
<evidence type="ECO:0000256" key="2">
    <source>
        <dbReference type="SAM" id="Phobius"/>
    </source>
</evidence>
<keyword evidence="2" id="KW-0812">Transmembrane</keyword>
<name>A0A9K3CRP4_9EUKA</name>
<keyword evidence="2" id="KW-1133">Transmembrane helix</keyword>
<feature type="region of interest" description="Disordered" evidence="1">
    <location>
        <begin position="1"/>
        <end position="73"/>
    </location>
</feature>
<dbReference type="AlphaFoldDB" id="A0A9K3CRP4"/>
<proteinExistence type="predicted"/>
<protein>
    <submittedName>
        <fullName evidence="3">Uncharacterized protein</fullName>
    </submittedName>
</protein>
<evidence type="ECO:0000313" key="3">
    <source>
        <dbReference type="EMBL" id="GIQ81170.1"/>
    </source>
</evidence>
<dbReference type="EMBL" id="BDIP01000323">
    <property type="protein sequence ID" value="GIQ81170.1"/>
    <property type="molecule type" value="Genomic_DNA"/>
</dbReference>
<feature type="compositionally biased region" description="Basic and acidic residues" evidence="1">
    <location>
        <begin position="16"/>
        <end position="28"/>
    </location>
</feature>
<evidence type="ECO:0000256" key="1">
    <source>
        <dbReference type="SAM" id="MobiDB-lite"/>
    </source>
</evidence>
<keyword evidence="2" id="KW-0472">Membrane</keyword>
<organism evidence="3 4">
    <name type="scientific">Kipferlia bialata</name>
    <dbReference type="NCBI Taxonomy" id="797122"/>
    <lineage>
        <taxon>Eukaryota</taxon>
        <taxon>Metamonada</taxon>
        <taxon>Carpediemonas-like organisms</taxon>
        <taxon>Kipferlia</taxon>
    </lineage>
</organism>
<feature type="transmembrane region" description="Helical" evidence="2">
    <location>
        <begin position="98"/>
        <end position="121"/>
    </location>
</feature>
<comment type="caution">
    <text evidence="3">The sequence shown here is derived from an EMBL/GenBank/DDBJ whole genome shotgun (WGS) entry which is preliminary data.</text>
</comment>
<keyword evidence="4" id="KW-1185">Reference proteome</keyword>
<reference evidence="3 4" key="1">
    <citation type="journal article" date="2018" name="PLoS ONE">
        <title>The draft genome of Kipferlia bialata reveals reductive genome evolution in fornicate parasites.</title>
        <authorList>
            <person name="Tanifuji G."/>
            <person name="Takabayashi S."/>
            <person name="Kume K."/>
            <person name="Takagi M."/>
            <person name="Nakayama T."/>
            <person name="Kamikawa R."/>
            <person name="Inagaki Y."/>
            <person name="Hashimoto T."/>
        </authorList>
    </citation>
    <scope>NUCLEOTIDE SEQUENCE [LARGE SCALE GENOMIC DNA]</scope>
    <source>
        <strain evidence="3">NY0173</strain>
    </source>
</reference>